<evidence type="ECO:0000256" key="2">
    <source>
        <dbReference type="ARBA" id="ARBA00010492"/>
    </source>
</evidence>
<keyword evidence="3" id="KW-0496">Mitochondrion</keyword>
<dbReference type="Pfam" id="PF09597">
    <property type="entry name" value="SAM_Ribosomal_mS41"/>
    <property type="match status" value="1"/>
</dbReference>
<feature type="compositionally biased region" description="Low complexity" evidence="5">
    <location>
        <begin position="7"/>
        <end position="16"/>
    </location>
</feature>
<evidence type="ECO:0000256" key="1">
    <source>
        <dbReference type="ARBA" id="ARBA00004173"/>
    </source>
</evidence>
<feature type="compositionally biased region" description="Basic and acidic residues" evidence="5">
    <location>
        <begin position="231"/>
        <end position="250"/>
    </location>
</feature>
<dbReference type="Proteomes" id="UP000756132">
    <property type="component" value="Chromosome 4"/>
</dbReference>
<dbReference type="RefSeq" id="XP_047760553.1">
    <property type="nucleotide sequence ID" value="XM_047903983.1"/>
</dbReference>
<feature type="region of interest" description="Disordered" evidence="5">
    <location>
        <begin position="231"/>
        <end position="262"/>
    </location>
</feature>
<evidence type="ECO:0000259" key="6">
    <source>
        <dbReference type="SMART" id="SM01238"/>
    </source>
</evidence>
<evidence type="ECO:0000313" key="8">
    <source>
        <dbReference type="Proteomes" id="UP000756132"/>
    </source>
</evidence>
<comment type="subcellular location">
    <subcellularLocation>
        <location evidence="1">Mitochondrion</location>
    </subcellularLocation>
</comment>
<comment type="similarity">
    <text evidence="2">Belongs to the mitochondrion-specific ribosomal protein mS41 family.</text>
</comment>
<evidence type="ECO:0000256" key="5">
    <source>
        <dbReference type="SAM" id="MobiDB-lite"/>
    </source>
</evidence>
<feature type="domain" description="Small ribosomal subunit protein mS41 SAM" evidence="6">
    <location>
        <begin position="52"/>
        <end position="108"/>
    </location>
</feature>
<dbReference type="InterPro" id="IPR039603">
    <property type="entry name" value="Ribosomal_mS41"/>
</dbReference>
<dbReference type="InterPro" id="IPR019083">
    <property type="entry name" value="SAM_Ribosomal_mS41"/>
</dbReference>
<dbReference type="SMART" id="SM01238">
    <property type="entry name" value="IGR"/>
    <property type="match status" value="1"/>
</dbReference>
<feature type="compositionally biased region" description="Polar residues" evidence="5">
    <location>
        <begin position="17"/>
        <end position="31"/>
    </location>
</feature>
<dbReference type="GeneID" id="71984713"/>
<name>A0A9Q8P7S6_PASFU</name>
<accession>A0A9Q8P7S6</accession>
<organism evidence="7 8">
    <name type="scientific">Passalora fulva</name>
    <name type="common">Tomato leaf mold</name>
    <name type="synonym">Cladosporium fulvum</name>
    <dbReference type="NCBI Taxonomy" id="5499"/>
    <lineage>
        <taxon>Eukaryota</taxon>
        <taxon>Fungi</taxon>
        <taxon>Dikarya</taxon>
        <taxon>Ascomycota</taxon>
        <taxon>Pezizomycotina</taxon>
        <taxon>Dothideomycetes</taxon>
        <taxon>Dothideomycetidae</taxon>
        <taxon>Mycosphaerellales</taxon>
        <taxon>Mycosphaerellaceae</taxon>
        <taxon>Fulvia</taxon>
    </lineage>
</organism>
<keyword evidence="8" id="KW-1185">Reference proteome</keyword>
<gene>
    <name evidence="7" type="ORF">CLAFUR5_04835</name>
</gene>
<evidence type="ECO:0000313" key="7">
    <source>
        <dbReference type="EMBL" id="UJO16187.1"/>
    </source>
</evidence>
<dbReference type="GO" id="GO:0005739">
    <property type="term" value="C:mitochondrion"/>
    <property type="evidence" value="ECO:0007669"/>
    <property type="project" value="UniProtKB-SubCell"/>
</dbReference>
<reference evidence="7" key="2">
    <citation type="journal article" date="2022" name="Microb. Genom.">
        <title>A chromosome-scale genome assembly of the tomato pathogen Cladosporium fulvum reveals a compartmentalized genome architecture and the presence of a dispensable chromosome.</title>
        <authorList>
            <person name="Zaccaron A.Z."/>
            <person name="Chen L.H."/>
            <person name="Samaras A."/>
            <person name="Stergiopoulos I."/>
        </authorList>
    </citation>
    <scope>NUCLEOTIDE SEQUENCE</scope>
    <source>
        <strain evidence="7">Race5_Kim</strain>
    </source>
</reference>
<sequence length="262" mass="28800">MATKRASSLLSLPSPLRQSTCLPSQAQQQTRSMHKGLPPARIPKPTPFVPDPAAFLTLIGRNTSAHAAKFPTWDSLFTMSSAQMKDAGIEPPRARRYILWWRERFRHGITGIGGDLQKVQGGIAELRVVEVPTNKPAPATVSRDAGVKKVVVNVEPTVVLPEDPANPKPKEEKVKGSVLTAMRPAQRMRKEEAKAVNGVKTVQGNVIGGTGVEYVKGHTGVARLRVKEGLWEQRRGHKVDGGERRRAEVRAKRRAAERKNAR</sequence>
<dbReference type="PANTHER" id="PTHR28235:SF1">
    <property type="entry name" value="SMALL RIBOSOMAL SUBUNIT PROTEIN MS41"/>
    <property type="match status" value="1"/>
</dbReference>
<evidence type="ECO:0000256" key="4">
    <source>
        <dbReference type="ARBA" id="ARBA00035129"/>
    </source>
</evidence>
<dbReference type="EMBL" id="CP090166">
    <property type="protein sequence ID" value="UJO16187.1"/>
    <property type="molecule type" value="Genomic_DNA"/>
</dbReference>
<evidence type="ECO:0000256" key="3">
    <source>
        <dbReference type="ARBA" id="ARBA00023128"/>
    </source>
</evidence>
<dbReference type="KEGG" id="ffu:CLAFUR5_04835"/>
<reference evidence="7" key="1">
    <citation type="submission" date="2021-12" db="EMBL/GenBank/DDBJ databases">
        <authorList>
            <person name="Zaccaron A."/>
            <person name="Stergiopoulos I."/>
        </authorList>
    </citation>
    <scope>NUCLEOTIDE SEQUENCE</scope>
    <source>
        <strain evidence="7">Race5_Kim</strain>
    </source>
</reference>
<dbReference type="OrthoDB" id="18595at2759"/>
<dbReference type="PANTHER" id="PTHR28235">
    <property type="entry name" value="PROTEIN FYV4, MITOCHONDRIAL"/>
    <property type="match status" value="1"/>
</dbReference>
<protein>
    <recommendedName>
        <fullName evidence="4">Small ribosomal subunit protein mS41</fullName>
    </recommendedName>
</protein>
<dbReference type="AlphaFoldDB" id="A0A9Q8P7S6"/>
<feature type="region of interest" description="Disordered" evidence="5">
    <location>
        <begin position="1"/>
        <end position="40"/>
    </location>
</feature>
<proteinExistence type="inferred from homology"/>